<name>A0A4S4MQ92_9APHY</name>
<dbReference type="OrthoDB" id="376826at2759"/>
<dbReference type="GO" id="GO:0010890">
    <property type="term" value="P:positive regulation of triglyceride storage"/>
    <property type="evidence" value="ECO:0007669"/>
    <property type="project" value="TreeGrafter"/>
</dbReference>
<dbReference type="GO" id="GO:0019915">
    <property type="term" value="P:lipid storage"/>
    <property type="evidence" value="ECO:0007669"/>
    <property type="project" value="TreeGrafter"/>
</dbReference>
<comment type="caution">
    <text evidence="1">The sequence shown here is derived from an EMBL/GenBank/DDBJ whole genome shotgun (WGS) entry which is preliminary data.</text>
</comment>
<dbReference type="GO" id="GO:0005811">
    <property type="term" value="C:lipid droplet"/>
    <property type="evidence" value="ECO:0007669"/>
    <property type="project" value="TreeGrafter"/>
</dbReference>
<dbReference type="AlphaFoldDB" id="A0A4S4MQ92"/>
<protein>
    <recommendedName>
        <fullName evidence="3">Lipid droplet-associated perilipin protein</fullName>
    </recommendedName>
</protein>
<dbReference type="EMBL" id="SGPM01000244">
    <property type="protein sequence ID" value="THH27537.1"/>
    <property type="molecule type" value="Genomic_DNA"/>
</dbReference>
<organism evidence="1 2">
    <name type="scientific">Antrodiella citrinella</name>
    <dbReference type="NCBI Taxonomy" id="2447956"/>
    <lineage>
        <taxon>Eukaryota</taxon>
        <taxon>Fungi</taxon>
        <taxon>Dikarya</taxon>
        <taxon>Basidiomycota</taxon>
        <taxon>Agaricomycotina</taxon>
        <taxon>Agaricomycetes</taxon>
        <taxon>Polyporales</taxon>
        <taxon>Steccherinaceae</taxon>
        <taxon>Antrodiella</taxon>
    </lineage>
</organism>
<gene>
    <name evidence="1" type="ORF">EUX98_g6656</name>
</gene>
<sequence length="344" mass="37613">MATETQSQLAPEITIINRVAAIPLVASSLNTIHSTLTNNTYTRGSYAQAQGISKAALSYAEPIQKTFAPLITRADGFANMGLDAVESRYPYPFKTPTEDIMKDLKGRGDYAYDIANKTLDEKVKSPALYVAQGIDQMRSTQRFTPVVDYFQVAVQKIQPKNGTTTEASSEPPKYQYQRALSLSKGLSEQVYTYSTEQINQIKAQNVLVQRASDAAQRVTAVASSSYGAAQEKVHTLSDVMLQELHKVQASTSTLPSTVQASFHDITAHLSTTITELSNILTSPEPLPDRVHKVRDTVQERVQPLLAASAARFQEILVSLRGKAAEKTHEVENATNGNTNGYVVS</sequence>
<keyword evidence="2" id="KW-1185">Reference proteome</keyword>
<dbReference type="GO" id="GO:0005829">
    <property type="term" value="C:cytosol"/>
    <property type="evidence" value="ECO:0007669"/>
    <property type="project" value="TreeGrafter"/>
</dbReference>
<dbReference type="PANTHER" id="PTHR14024">
    <property type="entry name" value="PERILIPIN"/>
    <property type="match status" value="1"/>
</dbReference>
<proteinExistence type="predicted"/>
<dbReference type="PANTHER" id="PTHR14024:SF49">
    <property type="entry name" value="LIPID STORAGE DROPLETS SURFACE-BINDING PROTEIN 1"/>
    <property type="match status" value="1"/>
</dbReference>
<evidence type="ECO:0008006" key="3">
    <source>
        <dbReference type="Google" id="ProtNLM"/>
    </source>
</evidence>
<accession>A0A4S4MQ92</accession>
<dbReference type="Proteomes" id="UP000308730">
    <property type="component" value="Unassembled WGS sequence"/>
</dbReference>
<evidence type="ECO:0000313" key="1">
    <source>
        <dbReference type="EMBL" id="THH27537.1"/>
    </source>
</evidence>
<reference evidence="1 2" key="1">
    <citation type="submission" date="2019-02" db="EMBL/GenBank/DDBJ databases">
        <title>Genome sequencing of the rare red list fungi Antrodiella citrinella (Flaviporus citrinellus).</title>
        <authorList>
            <person name="Buettner E."/>
            <person name="Kellner H."/>
        </authorList>
    </citation>
    <scope>NUCLEOTIDE SEQUENCE [LARGE SCALE GENOMIC DNA]</scope>
    <source>
        <strain evidence="1 2">DSM 108506</strain>
    </source>
</reference>
<evidence type="ECO:0000313" key="2">
    <source>
        <dbReference type="Proteomes" id="UP000308730"/>
    </source>
</evidence>